<sequence length="293" mass="31174">MQTRRSFLISSGLVATLAASPAWTLSFPSGVYDLLDTAMADLEARSRGRLGVAILESGSGMTYAWRGMERFRMASTFKALLAGAVLRRVDQGQESLAREVEVRPEDLVEYAPVVEPMVGQSLTVGALCEGTVTLSDNAAANLLLDSMGGPEGFTAILREIGDEVTRLDRREPDLNTGTPDDPRDTSTPLAYLATLQRMLLGNALSTAGREQLLAWLVANKTGDDRIRAGVPEGWTVGDKTGTSGQGDIHDIAVLVPPKGVPILVVAFLSETDQPIEEMNGIHAEIGALAAQVA</sequence>
<evidence type="ECO:0000256" key="4">
    <source>
        <dbReference type="ARBA" id="ARBA00022801"/>
    </source>
</evidence>
<dbReference type="EMBL" id="VDFV01000031">
    <property type="protein sequence ID" value="TNC66606.1"/>
    <property type="molecule type" value="Genomic_DNA"/>
</dbReference>
<dbReference type="PANTHER" id="PTHR35333">
    <property type="entry name" value="BETA-LACTAMASE"/>
    <property type="match status" value="1"/>
</dbReference>
<evidence type="ECO:0000256" key="2">
    <source>
        <dbReference type="ARBA" id="ARBA00009009"/>
    </source>
</evidence>
<dbReference type="PRINTS" id="PR00118">
    <property type="entry name" value="BLACTAMASEA"/>
</dbReference>
<dbReference type="EC" id="3.5.2.6" evidence="3 6"/>
<keyword evidence="11" id="KW-1185">Reference proteome</keyword>
<feature type="chain" id="PRO_5022958353" description="Beta-lactamase" evidence="8">
    <location>
        <begin position="25"/>
        <end position="293"/>
    </location>
</feature>
<dbReference type="AlphaFoldDB" id="A0A5C4NBJ2"/>
<dbReference type="InterPro" id="IPR023650">
    <property type="entry name" value="Beta-lactam_class-A_AS"/>
</dbReference>
<evidence type="ECO:0000256" key="6">
    <source>
        <dbReference type="RuleBase" id="RU361140"/>
    </source>
</evidence>
<feature type="domain" description="Beta-lactamase class A catalytic" evidence="9">
    <location>
        <begin position="56"/>
        <end position="267"/>
    </location>
</feature>
<comment type="similarity">
    <text evidence="2 6">Belongs to the class-A beta-lactamase family.</text>
</comment>
<comment type="catalytic activity">
    <reaction evidence="1 6">
        <text>a beta-lactam + H2O = a substituted beta-amino acid</text>
        <dbReference type="Rhea" id="RHEA:20401"/>
        <dbReference type="ChEBI" id="CHEBI:15377"/>
        <dbReference type="ChEBI" id="CHEBI:35627"/>
        <dbReference type="ChEBI" id="CHEBI:140347"/>
        <dbReference type="EC" id="3.5.2.6"/>
    </reaction>
</comment>
<evidence type="ECO:0000313" key="10">
    <source>
        <dbReference type="EMBL" id="TNC66606.1"/>
    </source>
</evidence>
<gene>
    <name evidence="10" type="primary">bla</name>
    <name evidence="10" type="ORF">FHG71_16140</name>
</gene>
<keyword evidence="5 6" id="KW-0046">Antibiotic resistance</keyword>
<evidence type="ECO:0000256" key="3">
    <source>
        <dbReference type="ARBA" id="ARBA00012865"/>
    </source>
</evidence>
<dbReference type="SUPFAM" id="SSF56601">
    <property type="entry name" value="beta-lactamase/transpeptidase-like"/>
    <property type="match status" value="1"/>
</dbReference>
<dbReference type="OrthoDB" id="9784149at2"/>
<dbReference type="InterPro" id="IPR006311">
    <property type="entry name" value="TAT_signal"/>
</dbReference>
<dbReference type="Proteomes" id="UP000305709">
    <property type="component" value="Unassembled WGS sequence"/>
</dbReference>
<dbReference type="GO" id="GO:0030655">
    <property type="term" value="P:beta-lactam antibiotic catabolic process"/>
    <property type="evidence" value="ECO:0007669"/>
    <property type="project" value="InterPro"/>
</dbReference>
<dbReference type="InterPro" id="IPR012338">
    <property type="entry name" value="Beta-lactam/transpept-like"/>
</dbReference>
<feature type="signal peptide" evidence="8">
    <location>
        <begin position="1"/>
        <end position="24"/>
    </location>
</feature>
<evidence type="ECO:0000256" key="5">
    <source>
        <dbReference type="ARBA" id="ARBA00023251"/>
    </source>
</evidence>
<keyword evidence="4 6" id="KW-0378">Hydrolase</keyword>
<protein>
    <recommendedName>
        <fullName evidence="3 6">Beta-lactamase</fullName>
        <ecNumber evidence="3 6">3.5.2.6</ecNumber>
    </recommendedName>
</protein>
<dbReference type="RefSeq" id="WP_139082734.1">
    <property type="nucleotide sequence ID" value="NZ_VDFV01000031.1"/>
</dbReference>
<organism evidence="10 11">
    <name type="scientific">Rubellimicrobium roseum</name>
    <dbReference type="NCBI Taxonomy" id="687525"/>
    <lineage>
        <taxon>Bacteria</taxon>
        <taxon>Pseudomonadati</taxon>
        <taxon>Pseudomonadota</taxon>
        <taxon>Alphaproteobacteria</taxon>
        <taxon>Rhodobacterales</taxon>
        <taxon>Roseobacteraceae</taxon>
        <taxon>Rubellimicrobium</taxon>
    </lineage>
</organism>
<name>A0A5C4NBJ2_9RHOB</name>
<evidence type="ECO:0000256" key="8">
    <source>
        <dbReference type="SAM" id="SignalP"/>
    </source>
</evidence>
<reference evidence="10 11" key="1">
    <citation type="submission" date="2019-06" db="EMBL/GenBank/DDBJ databases">
        <authorList>
            <person name="Jiang L."/>
        </authorList>
    </citation>
    <scope>NUCLEOTIDE SEQUENCE [LARGE SCALE GENOMIC DNA]</scope>
    <source>
        <strain evidence="10 11">YIM 48858</strain>
    </source>
</reference>
<dbReference type="Gene3D" id="3.40.710.10">
    <property type="entry name" value="DD-peptidase/beta-lactamase superfamily"/>
    <property type="match status" value="1"/>
</dbReference>
<evidence type="ECO:0000256" key="1">
    <source>
        <dbReference type="ARBA" id="ARBA00001526"/>
    </source>
</evidence>
<dbReference type="NCBIfam" id="NF033103">
    <property type="entry name" value="bla_class_A"/>
    <property type="match status" value="1"/>
</dbReference>
<comment type="caution">
    <text evidence="10">The sequence shown here is derived from an EMBL/GenBank/DDBJ whole genome shotgun (WGS) entry which is preliminary data.</text>
</comment>
<dbReference type="InterPro" id="IPR045155">
    <property type="entry name" value="Beta-lactam_cat"/>
</dbReference>
<accession>A0A5C4NBJ2</accession>
<dbReference type="GO" id="GO:0008800">
    <property type="term" value="F:beta-lactamase activity"/>
    <property type="evidence" value="ECO:0007669"/>
    <property type="project" value="UniProtKB-UniRule"/>
</dbReference>
<dbReference type="InterPro" id="IPR000871">
    <property type="entry name" value="Beta-lactam_class-A"/>
</dbReference>
<dbReference type="PROSITE" id="PS51318">
    <property type="entry name" value="TAT"/>
    <property type="match status" value="1"/>
</dbReference>
<dbReference type="GO" id="GO:0046677">
    <property type="term" value="P:response to antibiotic"/>
    <property type="evidence" value="ECO:0007669"/>
    <property type="project" value="UniProtKB-UniRule"/>
</dbReference>
<evidence type="ECO:0000313" key="11">
    <source>
        <dbReference type="Proteomes" id="UP000305709"/>
    </source>
</evidence>
<dbReference type="Pfam" id="PF13354">
    <property type="entry name" value="Beta-lactamase2"/>
    <property type="match status" value="1"/>
</dbReference>
<dbReference type="PROSITE" id="PS00146">
    <property type="entry name" value="BETA_LACTAMASE_A"/>
    <property type="match status" value="1"/>
</dbReference>
<proteinExistence type="inferred from homology"/>
<dbReference type="PANTHER" id="PTHR35333:SF3">
    <property type="entry name" value="BETA-LACTAMASE-TYPE TRANSPEPTIDASE FOLD CONTAINING PROTEIN"/>
    <property type="match status" value="1"/>
</dbReference>
<feature type="region of interest" description="Disordered" evidence="7">
    <location>
        <begin position="167"/>
        <end position="187"/>
    </location>
</feature>
<evidence type="ECO:0000256" key="7">
    <source>
        <dbReference type="SAM" id="MobiDB-lite"/>
    </source>
</evidence>
<evidence type="ECO:0000259" key="9">
    <source>
        <dbReference type="Pfam" id="PF13354"/>
    </source>
</evidence>
<keyword evidence="8" id="KW-0732">Signal</keyword>